<feature type="chain" id="PRO_5045254856" evidence="2">
    <location>
        <begin position="35"/>
        <end position="525"/>
    </location>
</feature>
<gene>
    <name evidence="4" type="ORF">Q7514_06170</name>
</gene>
<dbReference type="InterPro" id="IPR039424">
    <property type="entry name" value="SBP_5"/>
</dbReference>
<protein>
    <submittedName>
        <fullName evidence="4">ABC transporter substrate-binding protein</fullName>
    </submittedName>
</protein>
<dbReference type="Gene3D" id="3.90.76.10">
    <property type="entry name" value="Dipeptide-binding Protein, Domain 1"/>
    <property type="match status" value="1"/>
</dbReference>
<feature type="region of interest" description="Disordered" evidence="1">
    <location>
        <begin position="502"/>
        <end position="525"/>
    </location>
</feature>
<keyword evidence="5" id="KW-1185">Reference proteome</keyword>
<feature type="compositionally biased region" description="Basic and acidic residues" evidence="1">
    <location>
        <begin position="510"/>
        <end position="525"/>
    </location>
</feature>
<sequence>MQIAALRHSRRRRLSGALVASAVAMLAVSGCGVANTTQSDSASPDTLRIVLPQEPPTLEPCDASLTATGVVVRSNITQPLIERDPDTGELLPLLASSWEQVEPNLWRFTTASGVQFSNGAPFDAEDAAFSIERTFNGAIGCDVNGYVFDDSTIEVSTPDRSTVELRTESPDPILPLRISFIEMVPRTTDPDSKVREPIGTGPYMVDFWDPGQRIALKANPNYASEAPQFSRAIYQWRAEGSVRAAMVANDEADLATSLGPEDGAGDLGISYVNNETTALRMHATEAPLDDPRVREAIDFAINREGIVDALFQGLGLPAAQLVGKGIVGYNDALTPTPYDLDRAKALIDEARADGVPVDRTVRLIGRTGQFPKINETIEAIQFSLSEIGLDVKIEMMDTSGQMQYQVRPFVPGAGPFLLMIMHGNQAGDTQFTLDQYMLSEGYQSSWGKAEYDEQIRAAAALTGAERQTALASVLADEPAEIRQYAYLAHMEAVLAKSDRVDYRPNSATGDEMRLSEMTRAAPDHD</sequence>
<name>A0ABU7L6E1_9NOCA</name>
<dbReference type="EMBL" id="JAUTXY010000002">
    <property type="protein sequence ID" value="MEE2057111.1"/>
    <property type="molecule type" value="Genomic_DNA"/>
</dbReference>
<feature type="signal peptide" evidence="2">
    <location>
        <begin position="1"/>
        <end position="34"/>
    </location>
</feature>
<dbReference type="InterPro" id="IPR030678">
    <property type="entry name" value="Peptide/Ni-bd"/>
</dbReference>
<evidence type="ECO:0000256" key="1">
    <source>
        <dbReference type="SAM" id="MobiDB-lite"/>
    </source>
</evidence>
<dbReference type="SUPFAM" id="SSF53850">
    <property type="entry name" value="Periplasmic binding protein-like II"/>
    <property type="match status" value="1"/>
</dbReference>
<evidence type="ECO:0000256" key="2">
    <source>
        <dbReference type="SAM" id="SignalP"/>
    </source>
</evidence>
<feature type="domain" description="Solute-binding protein family 5" evidence="3">
    <location>
        <begin position="90"/>
        <end position="402"/>
    </location>
</feature>
<dbReference type="PIRSF" id="PIRSF002741">
    <property type="entry name" value="MppA"/>
    <property type="match status" value="1"/>
</dbReference>
<evidence type="ECO:0000259" key="3">
    <source>
        <dbReference type="Pfam" id="PF00496"/>
    </source>
</evidence>
<dbReference type="PANTHER" id="PTHR30290">
    <property type="entry name" value="PERIPLASMIC BINDING COMPONENT OF ABC TRANSPORTER"/>
    <property type="match status" value="1"/>
</dbReference>
<evidence type="ECO:0000313" key="4">
    <source>
        <dbReference type="EMBL" id="MEE2057111.1"/>
    </source>
</evidence>
<dbReference type="RefSeq" id="WP_330132364.1">
    <property type="nucleotide sequence ID" value="NZ_JAUTXY010000002.1"/>
</dbReference>
<dbReference type="Gene3D" id="3.40.190.10">
    <property type="entry name" value="Periplasmic binding protein-like II"/>
    <property type="match status" value="1"/>
</dbReference>
<dbReference type="InterPro" id="IPR000914">
    <property type="entry name" value="SBP_5_dom"/>
</dbReference>
<organism evidence="4 5">
    <name type="scientific">Rhodococcus artemisiae</name>
    <dbReference type="NCBI Taxonomy" id="714159"/>
    <lineage>
        <taxon>Bacteria</taxon>
        <taxon>Bacillati</taxon>
        <taxon>Actinomycetota</taxon>
        <taxon>Actinomycetes</taxon>
        <taxon>Mycobacteriales</taxon>
        <taxon>Nocardiaceae</taxon>
        <taxon>Rhodococcus</taxon>
    </lineage>
</organism>
<accession>A0ABU7L6E1</accession>
<comment type="caution">
    <text evidence="4">The sequence shown here is derived from an EMBL/GenBank/DDBJ whole genome shotgun (WGS) entry which is preliminary data.</text>
</comment>
<evidence type="ECO:0000313" key="5">
    <source>
        <dbReference type="Proteomes" id="UP001336020"/>
    </source>
</evidence>
<dbReference type="Proteomes" id="UP001336020">
    <property type="component" value="Unassembled WGS sequence"/>
</dbReference>
<proteinExistence type="predicted"/>
<dbReference type="Gene3D" id="3.10.105.10">
    <property type="entry name" value="Dipeptide-binding Protein, Domain 3"/>
    <property type="match status" value="1"/>
</dbReference>
<dbReference type="Pfam" id="PF00496">
    <property type="entry name" value="SBP_bac_5"/>
    <property type="match status" value="1"/>
</dbReference>
<keyword evidence="2" id="KW-0732">Signal</keyword>
<reference evidence="4 5" key="1">
    <citation type="submission" date="2023-07" db="EMBL/GenBank/DDBJ databases">
        <authorList>
            <person name="Girao M."/>
            <person name="Carvalho M.F."/>
        </authorList>
    </citation>
    <scope>NUCLEOTIDE SEQUENCE [LARGE SCALE GENOMIC DNA]</scope>
    <source>
        <strain evidence="4 5">YIM65754</strain>
    </source>
</reference>
<dbReference type="PROSITE" id="PS51257">
    <property type="entry name" value="PROKAR_LIPOPROTEIN"/>
    <property type="match status" value="1"/>
</dbReference>